<evidence type="ECO:0000313" key="7">
    <source>
        <dbReference type="EMBL" id="KAJ7325629.1"/>
    </source>
</evidence>
<dbReference type="InterPro" id="IPR039477">
    <property type="entry name" value="ILEI/PANDER_dom"/>
</dbReference>
<comment type="subcellular location">
    <subcellularLocation>
        <location evidence="1">Secreted</location>
    </subcellularLocation>
</comment>
<reference evidence="7" key="1">
    <citation type="submission" date="2023-01" db="EMBL/GenBank/DDBJ databases">
        <title>Genome assembly of the deep-sea coral Lophelia pertusa.</title>
        <authorList>
            <person name="Herrera S."/>
            <person name="Cordes E."/>
        </authorList>
    </citation>
    <scope>NUCLEOTIDE SEQUENCE</scope>
    <source>
        <strain evidence="7">USNM1676648</strain>
        <tissue evidence="7">Polyp</tissue>
    </source>
</reference>
<feature type="domain" description="ILEI/PANDER" evidence="6">
    <location>
        <begin position="76"/>
        <end position="163"/>
    </location>
</feature>
<evidence type="ECO:0000256" key="3">
    <source>
        <dbReference type="ARBA" id="ARBA00022525"/>
    </source>
</evidence>
<evidence type="ECO:0000313" key="8">
    <source>
        <dbReference type="Proteomes" id="UP001163046"/>
    </source>
</evidence>
<dbReference type="OrthoDB" id="5984755at2759"/>
<dbReference type="AlphaFoldDB" id="A0A9X0CF11"/>
<keyword evidence="3" id="KW-0964">Secreted</keyword>
<comment type="similarity">
    <text evidence="2">Belongs to the FAM3 family.</text>
</comment>
<sequence>MPECNSPLGVGMYKRRIEGEKMTASSQISKMSMASLARLEPIHVFMMSSGCDDPPASMCGDSSIMIDGFEISPKSRGHNVVVVDQEGSVIEAKAFDTFGDSSSGTNMANFITSLPDHTVVLIATQDSADVYVGDAADALKSLGATEPLNPGYRGSWLLVGYKGTGEKPSWVRQASKKRYFGPASVAVKVFE</sequence>
<dbReference type="PANTHER" id="PTHR14592">
    <property type="entry name" value="UNCHARACTERIZED FAM3"/>
    <property type="match status" value="1"/>
</dbReference>
<keyword evidence="5" id="KW-1015">Disulfide bond</keyword>
<dbReference type="InterPro" id="IPR039220">
    <property type="entry name" value="FAM3"/>
</dbReference>
<evidence type="ECO:0000259" key="6">
    <source>
        <dbReference type="Pfam" id="PF15711"/>
    </source>
</evidence>
<dbReference type="Pfam" id="PF15711">
    <property type="entry name" value="ILEI"/>
    <property type="match status" value="1"/>
</dbReference>
<dbReference type="Proteomes" id="UP001163046">
    <property type="component" value="Unassembled WGS sequence"/>
</dbReference>
<evidence type="ECO:0000256" key="4">
    <source>
        <dbReference type="ARBA" id="ARBA00022729"/>
    </source>
</evidence>
<accession>A0A9X0CF11</accession>
<dbReference type="GO" id="GO:0005576">
    <property type="term" value="C:extracellular region"/>
    <property type="evidence" value="ECO:0007669"/>
    <property type="project" value="UniProtKB-SubCell"/>
</dbReference>
<keyword evidence="8" id="KW-1185">Reference proteome</keyword>
<comment type="caution">
    <text evidence="7">The sequence shown here is derived from an EMBL/GenBank/DDBJ whole genome shotgun (WGS) entry which is preliminary data.</text>
</comment>
<dbReference type="EMBL" id="MU827807">
    <property type="protein sequence ID" value="KAJ7325629.1"/>
    <property type="molecule type" value="Genomic_DNA"/>
</dbReference>
<proteinExistence type="inferred from homology"/>
<name>A0A9X0CF11_9CNID</name>
<protein>
    <recommendedName>
        <fullName evidence="6">ILEI/PANDER domain-containing protein</fullName>
    </recommendedName>
</protein>
<dbReference type="PROSITE" id="PS52031">
    <property type="entry name" value="GG_LECTIN"/>
    <property type="match status" value="1"/>
</dbReference>
<evidence type="ECO:0000256" key="1">
    <source>
        <dbReference type="ARBA" id="ARBA00004613"/>
    </source>
</evidence>
<gene>
    <name evidence="7" type="ORF">OS493_029492</name>
</gene>
<keyword evidence="4" id="KW-0732">Signal</keyword>
<evidence type="ECO:0000256" key="5">
    <source>
        <dbReference type="ARBA" id="ARBA00023157"/>
    </source>
</evidence>
<organism evidence="7 8">
    <name type="scientific">Desmophyllum pertusum</name>
    <dbReference type="NCBI Taxonomy" id="174260"/>
    <lineage>
        <taxon>Eukaryota</taxon>
        <taxon>Metazoa</taxon>
        <taxon>Cnidaria</taxon>
        <taxon>Anthozoa</taxon>
        <taxon>Hexacorallia</taxon>
        <taxon>Scleractinia</taxon>
        <taxon>Caryophylliina</taxon>
        <taxon>Caryophylliidae</taxon>
        <taxon>Desmophyllum</taxon>
    </lineage>
</organism>
<evidence type="ECO:0000256" key="2">
    <source>
        <dbReference type="ARBA" id="ARBA00010905"/>
    </source>
</evidence>